<dbReference type="GO" id="GO:0006298">
    <property type="term" value="P:mismatch repair"/>
    <property type="evidence" value="ECO:0007669"/>
    <property type="project" value="InterPro"/>
</dbReference>
<dbReference type="EC" id="3.6.4.-" evidence="7"/>
<dbReference type="SUPFAM" id="SSF160443">
    <property type="entry name" value="SMR domain-like"/>
    <property type="match status" value="1"/>
</dbReference>
<dbReference type="GO" id="GO:0030983">
    <property type="term" value="F:mismatched DNA binding"/>
    <property type="evidence" value="ECO:0007669"/>
    <property type="project" value="InterPro"/>
</dbReference>
<dbReference type="PANTHER" id="PTHR48466:SF2">
    <property type="entry name" value="OS10G0509000 PROTEIN"/>
    <property type="match status" value="1"/>
</dbReference>
<evidence type="ECO:0000256" key="2">
    <source>
        <dbReference type="ARBA" id="ARBA00022741"/>
    </source>
</evidence>
<dbReference type="RefSeq" id="WP_120168366.1">
    <property type="nucleotide sequence ID" value="NZ_MCIB01000010.1"/>
</dbReference>
<dbReference type="Pfam" id="PF01713">
    <property type="entry name" value="Smr"/>
    <property type="match status" value="1"/>
</dbReference>
<feature type="binding site" evidence="7">
    <location>
        <begin position="337"/>
        <end position="344"/>
    </location>
    <ligand>
        <name>ATP</name>
        <dbReference type="ChEBI" id="CHEBI:30616"/>
    </ligand>
</feature>
<keyword evidence="8" id="KW-0175">Coiled coil</keyword>
<dbReference type="InterPro" id="IPR036187">
    <property type="entry name" value="DNA_mismatch_repair_MutS_sf"/>
</dbReference>
<dbReference type="EC" id="3.1.-.-" evidence="7"/>
<dbReference type="PANTHER" id="PTHR48466">
    <property type="entry name" value="OS10G0509000 PROTEIN-RELATED"/>
    <property type="match status" value="1"/>
</dbReference>
<evidence type="ECO:0000256" key="6">
    <source>
        <dbReference type="ARBA" id="ARBA00023125"/>
    </source>
</evidence>
<keyword evidence="5 7" id="KW-0694">RNA-binding</keyword>
<dbReference type="SMART" id="SM00534">
    <property type="entry name" value="MUTSac"/>
    <property type="match status" value="1"/>
</dbReference>
<dbReference type="SMART" id="SM00533">
    <property type="entry name" value="MUTSd"/>
    <property type="match status" value="1"/>
</dbReference>
<keyword evidence="1 7" id="KW-0699">rRNA-binding</keyword>
<evidence type="ECO:0000256" key="3">
    <source>
        <dbReference type="ARBA" id="ARBA00022801"/>
    </source>
</evidence>
<dbReference type="FunFam" id="3.40.50.300:FF:000830">
    <property type="entry name" value="Endonuclease MutS2"/>
    <property type="match status" value="1"/>
</dbReference>
<protein>
    <recommendedName>
        <fullName evidence="7">Endonuclease MutS2</fullName>
        <ecNumber evidence="7">3.1.-.-</ecNumber>
    </recommendedName>
    <alternativeName>
        <fullName evidence="7">Ribosome-associated protein quality control-upstream factor</fullName>
        <shortName evidence="7">RQC-upstream factor</shortName>
        <shortName evidence="7">RqcU</shortName>
        <ecNumber evidence="7">3.6.4.-</ecNumber>
    </alternativeName>
</protein>
<keyword evidence="7 10" id="KW-0255">Endonuclease</keyword>
<evidence type="ECO:0000256" key="8">
    <source>
        <dbReference type="SAM" id="Coils"/>
    </source>
</evidence>
<dbReference type="GO" id="GO:0005524">
    <property type="term" value="F:ATP binding"/>
    <property type="evidence" value="ECO:0007669"/>
    <property type="project" value="UniProtKB-UniRule"/>
</dbReference>
<dbReference type="InterPro" id="IPR027417">
    <property type="entry name" value="P-loop_NTPase"/>
</dbReference>
<dbReference type="HAMAP" id="MF_00092">
    <property type="entry name" value="MutS2"/>
    <property type="match status" value="1"/>
</dbReference>
<dbReference type="Pfam" id="PF20297">
    <property type="entry name" value="MSSS"/>
    <property type="match status" value="1"/>
</dbReference>
<comment type="function">
    <text evidence="7">Acts as a ribosome collision sensor, splitting the ribosome into its 2 subunits. Detects stalled/collided 70S ribosomes which it binds and splits by an ATP-hydrolysis driven conformational change. Acts upstream of the ribosome quality control system (RQC), a ribosome-associated complex that mediates the extraction of incompletely synthesized nascent chains from stalled ribosomes and their subsequent degradation. Probably generates substrates for RQC.</text>
</comment>
<comment type="subunit">
    <text evidence="7">Homodimer. Binds to stalled ribosomes, contacting rRNA.</text>
</comment>
<dbReference type="CDD" id="cd06503">
    <property type="entry name" value="ATP-synt_Fo_b"/>
    <property type="match status" value="1"/>
</dbReference>
<comment type="similarity">
    <text evidence="7">Belongs to the DNA mismatch repair MutS family. MutS2 subfamily.</text>
</comment>
<evidence type="ECO:0000256" key="4">
    <source>
        <dbReference type="ARBA" id="ARBA00022840"/>
    </source>
</evidence>
<evidence type="ECO:0000256" key="7">
    <source>
        <dbReference type="HAMAP-Rule" id="MF_00092"/>
    </source>
</evidence>
<evidence type="ECO:0000313" key="11">
    <source>
        <dbReference type="Proteomes" id="UP000284177"/>
    </source>
</evidence>
<reference evidence="10 11" key="1">
    <citation type="submission" date="2016-08" db="EMBL/GenBank/DDBJ databases">
        <title>Novel Firmicutes and Novel Genomes.</title>
        <authorList>
            <person name="Poppleton D.I."/>
            <person name="Gribaldo S."/>
        </authorList>
    </citation>
    <scope>NUCLEOTIDE SEQUENCE [LARGE SCALE GENOMIC DNA]</scope>
    <source>
        <strain evidence="10 11">CTT3</strain>
    </source>
</reference>
<keyword evidence="2 7" id="KW-0547">Nucleotide-binding</keyword>
<evidence type="ECO:0000256" key="1">
    <source>
        <dbReference type="ARBA" id="ARBA00022730"/>
    </source>
</evidence>
<dbReference type="NCBIfam" id="TIGR01069">
    <property type="entry name" value="mutS2"/>
    <property type="match status" value="1"/>
</dbReference>
<dbReference type="GO" id="GO:0004519">
    <property type="term" value="F:endonuclease activity"/>
    <property type="evidence" value="ECO:0007669"/>
    <property type="project" value="UniProtKB-UniRule"/>
</dbReference>
<dbReference type="InterPro" id="IPR005747">
    <property type="entry name" value="MutS2"/>
</dbReference>
<dbReference type="SUPFAM" id="SSF48334">
    <property type="entry name" value="DNA repair protein MutS, domain III"/>
    <property type="match status" value="1"/>
</dbReference>
<dbReference type="Gene3D" id="3.40.50.300">
    <property type="entry name" value="P-loop containing nucleotide triphosphate hydrolases"/>
    <property type="match status" value="1"/>
</dbReference>
<proteinExistence type="inferred from homology"/>
<dbReference type="PROSITE" id="PS50828">
    <property type="entry name" value="SMR"/>
    <property type="match status" value="1"/>
</dbReference>
<evidence type="ECO:0000256" key="5">
    <source>
        <dbReference type="ARBA" id="ARBA00022884"/>
    </source>
</evidence>
<dbReference type="PROSITE" id="PS00486">
    <property type="entry name" value="DNA_MISMATCH_REPAIR_2"/>
    <property type="match status" value="1"/>
</dbReference>
<dbReference type="InterPro" id="IPR036063">
    <property type="entry name" value="Smr_dom_sf"/>
</dbReference>
<dbReference type="Gene3D" id="3.30.1370.110">
    <property type="match status" value="1"/>
</dbReference>
<feature type="coiled-coil region" evidence="8">
    <location>
        <begin position="232"/>
        <end position="274"/>
    </location>
</feature>
<dbReference type="InterPro" id="IPR000432">
    <property type="entry name" value="DNA_mismatch_repair_MutS_C"/>
</dbReference>
<comment type="function">
    <text evidence="7">Endonuclease that is involved in the suppression of homologous recombination and thus may have a key role in the control of bacterial genetic diversity.</text>
</comment>
<keyword evidence="4 7" id="KW-0067">ATP-binding</keyword>
<keyword evidence="11" id="KW-1185">Reference proteome</keyword>
<dbReference type="InterPro" id="IPR045076">
    <property type="entry name" value="MutS"/>
</dbReference>
<dbReference type="AlphaFoldDB" id="A0A419T535"/>
<dbReference type="GO" id="GO:0045910">
    <property type="term" value="P:negative regulation of DNA recombination"/>
    <property type="evidence" value="ECO:0007669"/>
    <property type="project" value="InterPro"/>
</dbReference>
<dbReference type="GO" id="GO:0072344">
    <property type="term" value="P:rescue of stalled ribosome"/>
    <property type="evidence" value="ECO:0007669"/>
    <property type="project" value="UniProtKB-UniRule"/>
</dbReference>
<dbReference type="SMART" id="SM00463">
    <property type="entry name" value="SMR"/>
    <property type="match status" value="1"/>
</dbReference>
<dbReference type="CDD" id="cd03280">
    <property type="entry name" value="ABC_MutS2"/>
    <property type="match status" value="1"/>
</dbReference>
<keyword evidence="7" id="KW-0540">Nuclease</keyword>
<dbReference type="InterPro" id="IPR046893">
    <property type="entry name" value="MSSS"/>
</dbReference>
<dbReference type="GO" id="GO:0140664">
    <property type="term" value="F:ATP-dependent DNA damage sensor activity"/>
    <property type="evidence" value="ECO:0007669"/>
    <property type="project" value="InterPro"/>
</dbReference>
<dbReference type="Proteomes" id="UP000284177">
    <property type="component" value="Unassembled WGS sequence"/>
</dbReference>
<accession>A0A419T535</accession>
<dbReference type="SUPFAM" id="SSF52540">
    <property type="entry name" value="P-loop containing nucleoside triphosphate hydrolases"/>
    <property type="match status" value="1"/>
</dbReference>
<dbReference type="InterPro" id="IPR002625">
    <property type="entry name" value="Smr_dom"/>
</dbReference>
<gene>
    <name evidence="7" type="primary">mutS2</name>
    <name evidence="7" type="synonym">rqcU</name>
    <name evidence="10" type="ORF">BET03_10700</name>
</gene>
<comment type="caution">
    <text evidence="10">The sequence shown here is derived from an EMBL/GenBank/DDBJ whole genome shotgun (WGS) entry which is preliminary data.</text>
</comment>
<evidence type="ECO:0000313" key="10">
    <source>
        <dbReference type="EMBL" id="RKD32539.1"/>
    </source>
</evidence>
<feature type="coiled-coil region" evidence="8">
    <location>
        <begin position="518"/>
        <end position="631"/>
    </location>
</feature>
<dbReference type="GO" id="GO:0043023">
    <property type="term" value="F:ribosomal large subunit binding"/>
    <property type="evidence" value="ECO:0007669"/>
    <property type="project" value="UniProtKB-UniRule"/>
</dbReference>
<dbReference type="GO" id="GO:0016887">
    <property type="term" value="F:ATP hydrolysis activity"/>
    <property type="evidence" value="ECO:0007669"/>
    <property type="project" value="InterPro"/>
</dbReference>
<dbReference type="InterPro" id="IPR007696">
    <property type="entry name" value="DNA_mismatch_repair_MutS_core"/>
</dbReference>
<evidence type="ECO:0000259" key="9">
    <source>
        <dbReference type="PROSITE" id="PS50828"/>
    </source>
</evidence>
<dbReference type="PIRSF" id="PIRSF005814">
    <property type="entry name" value="MutS_YshD"/>
    <property type="match status" value="1"/>
</dbReference>
<sequence length="792" mass="89240">MNDKTLNVLEFGKIINMLVQKAESSLGKDLATNLRPISNINKVQVEQQETDEAVKLIIRRGRPPLGGIHDISFELKKAAIGSALSPGELLKVADTLRAARNLRNFMKKDKDKNEDESYPNIKGLISQLKVYREIEDRIFNSIISDEEISDNASSTLRNIRRQIGNKNQEVRDKLNSIVNSSKYRKYLQESIITIREGRYVVPVKQEFKGNFPGLVHDQSASGATLFIEPMAVVELNNQLKELKIKEQKEIERILSELTEMVAEVEESLRENQKILGKLDFIFAKAKLSLSMNGTKPVLNNKGYINIKKARHPLLDPEVVVPIDIYLGKKFKTLVITGPNTGGKTVTLKTVGLLTLMAQSGLQLPVNSGSEIAVFNNIFADIGDEQSIEQSLSTFSSHMTNIIDILKSIDDNSLVLFDELGAGTDPTEGAALAMAILDYLHEKEVRTIATTHYSELKLYALTNEEIENASVEFDVETLSPTYRLLIGVPGKSNAFEISKRLGLQDFIIEKSKEFISRENIQFEDVLASIEKDRRKVEQNREETEKLKSEIKRLKEELAKKKSKIDKQRERIIREAKEEAKKILKEAKEESDKIIKNLRKISTSIEKDKNRKIEEAKNKLKSKLDNIEGELAENILHRKSKKPPKNLKPGDTVKVLNLNQTGSVMTEPDEDGNLTVQVGIMKINVHISNLEKSNSEEKKVEIGTKKIIRHKTKSIKQELDIRGKALEEAMLEVDKYLDDAYIAGLNQVTIIHGKGTGVLREGIRQLLKKHKHVKKHRLGKYGEGGSGVTVVELK</sequence>
<dbReference type="Pfam" id="PF00488">
    <property type="entry name" value="MutS_V"/>
    <property type="match status" value="1"/>
</dbReference>
<keyword evidence="3 7" id="KW-0378">Hydrolase</keyword>
<dbReference type="EMBL" id="MCIB01000010">
    <property type="protein sequence ID" value="RKD32539.1"/>
    <property type="molecule type" value="Genomic_DNA"/>
</dbReference>
<organism evidence="10 11">
    <name type="scientific">Thermohalobacter berrensis</name>
    <dbReference type="NCBI Taxonomy" id="99594"/>
    <lineage>
        <taxon>Bacteria</taxon>
        <taxon>Bacillati</taxon>
        <taxon>Bacillota</taxon>
        <taxon>Tissierellia</taxon>
        <taxon>Tissierellales</taxon>
        <taxon>Thermohalobacteraceae</taxon>
        <taxon>Thermohalobacter</taxon>
    </lineage>
</organism>
<feature type="domain" description="Smr" evidence="9">
    <location>
        <begin position="717"/>
        <end position="792"/>
    </location>
</feature>
<keyword evidence="6 7" id="KW-0238">DNA-binding</keyword>
<name>A0A419T535_9FIRM</name>
<dbReference type="GO" id="GO:0019843">
    <property type="term" value="F:rRNA binding"/>
    <property type="evidence" value="ECO:0007669"/>
    <property type="project" value="UniProtKB-UniRule"/>
</dbReference>
<dbReference type="OrthoDB" id="9808166at2"/>